<dbReference type="EMBL" id="JANCYU010000008">
    <property type="protein sequence ID" value="KAK4522854.1"/>
    <property type="molecule type" value="Genomic_DNA"/>
</dbReference>
<sequence>MLSIQVLQVWTNERMDTNKLKIATKFEMALEETPLYMNILSSRSTRKRNRECIELSEHKQKLVPNQVVSTAIPDIYFTMTLYSTARWKRTTVLGSIVRPIDDLSKNTGPVWCNMVRWNNKLHSVETTGRVLFRLVSTNSFILQEDNNYGSVPSCPKQGYWLYGSGNSSLAAEADTRFYEKEATAPCE</sequence>
<protein>
    <submittedName>
        <fullName evidence="1">Uncharacterized protein</fullName>
    </submittedName>
</protein>
<dbReference type="AlphaFoldDB" id="A0AAV9I6I4"/>
<reference evidence="1 2" key="1">
    <citation type="submission" date="2022-07" db="EMBL/GenBank/DDBJ databases">
        <title>Genome-wide signatures of adaptation to extreme environments.</title>
        <authorList>
            <person name="Cho C.H."/>
            <person name="Yoon H.S."/>
        </authorList>
    </citation>
    <scope>NUCLEOTIDE SEQUENCE [LARGE SCALE GENOMIC DNA]</scope>
    <source>
        <strain evidence="1 2">108.79 E11</strain>
    </source>
</reference>
<dbReference type="Proteomes" id="UP001300502">
    <property type="component" value="Unassembled WGS sequence"/>
</dbReference>
<name>A0AAV9I6I4_9RHOD</name>
<accession>A0AAV9I6I4</accession>
<evidence type="ECO:0000313" key="2">
    <source>
        <dbReference type="Proteomes" id="UP001300502"/>
    </source>
</evidence>
<organism evidence="1 2">
    <name type="scientific">Galdieria yellowstonensis</name>
    <dbReference type="NCBI Taxonomy" id="3028027"/>
    <lineage>
        <taxon>Eukaryota</taxon>
        <taxon>Rhodophyta</taxon>
        <taxon>Bangiophyceae</taxon>
        <taxon>Galdieriales</taxon>
        <taxon>Galdieriaceae</taxon>
        <taxon>Galdieria</taxon>
    </lineage>
</organism>
<gene>
    <name evidence="1" type="ORF">GAYE_PCTG30G0744</name>
</gene>
<comment type="caution">
    <text evidence="1">The sequence shown here is derived from an EMBL/GenBank/DDBJ whole genome shotgun (WGS) entry which is preliminary data.</text>
</comment>
<keyword evidence="2" id="KW-1185">Reference proteome</keyword>
<proteinExistence type="predicted"/>
<evidence type="ECO:0000313" key="1">
    <source>
        <dbReference type="EMBL" id="KAK4522854.1"/>
    </source>
</evidence>